<dbReference type="GO" id="GO:0016787">
    <property type="term" value="F:hydrolase activity"/>
    <property type="evidence" value="ECO:0007669"/>
    <property type="project" value="UniProtKB-KW"/>
</dbReference>
<dbReference type="FunFam" id="1.20.120.1080:FF:000005">
    <property type="entry name" value="ATP-dependent helicase HrpA"/>
    <property type="match status" value="1"/>
</dbReference>
<dbReference type="Gene3D" id="3.40.50.300">
    <property type="entry name" value="P-loop containing nucleotide triphosphate hydrolases"/>
    <property type="match status" value="2"/>
</dbReference>
<dbReference type="Pfam" id="PF00270">
    <property type="entry name" value="DEAD"/>
    <property type="match status" value="1"/>
</dbReference>
<evidence type="ECO:0000313" key="9">
    <source>
        <dbReference type="Proteomes" id="UP000198575"/>
    </source>
</evidence>
<dbReference type="CDD" id="cd18791">
    <property type="entry name" value="SF2_C_RHA"/>
    <property type="match status" value="1"/>
</dbReference>
<dbReference type="NCBIfam" id="TIGR01967">
    <property type="entry name" value="DEAH_box_HrpA"/>
    <property type="match status" value="1"/>
</dbReference>
<evidence type="ECO:0000259" key="7">
    <source>
        <dbReference type="PROSITE" id="PS51194"/>
    </source>
</evidence>
<dbReference type="InterPro" id="IPR003593">
    <property type="entry name" value="AAA+_ATPase"/>
</dbReference>
<dbReference type="GO" id="GO:0005524">
    <property type="term" value="F:ATP binding"/>
    <property type="evidence" value="ECO:0007669"/>
    <property type="project" value="UniProtKB-KW"/>
</dbReference>
<dbReference type="EMBL" id="FOVF01000020">
    <property type="protein sequence ID" value="SFN42001.1"/>
    <property type="molecule type" value="Genomic_DNA"/>
</dbReference>
<dbReference type="GO" id="GO:0003723">
    <property type="term" value="F:RNA binding"/>
    <property type="evidence" value="ECO:0007669"/>
    <property type="project" value="TreeGrafter"/>
</dbReference>
<evidence type="ECO:0000256" key="3">
    <source>
        <dbReference type="ARBA" id="ARBA00022806"/>
    </source>
</evidence>
<gene>
    <name evidence="8" type="ORF">SAMN05216289_12043</name>
</gene>
<evidence type="ECO:0000256" key="1">
    <source>
        <dbReference type="ARBA" id="ARBA00022741"/>
    </source>
</evidence>
<protein>
    <submittedName>
        <fullName evidence="8">ATP-dependent helicase HrpA</fullName>
    </submittedName>
</protein>
<dbReference type="PROSITE" id="PS51192">
    <property type="entry name" value="HELICASE_ATP_BIND_1"/>
    <property type="match status" value="1"/>
</dbReference>
<proteinExistence type="predicted"/>
<dbReference type="InterPro" id="IPR007502">
    <property type="entry name" value="Helicase-assoc_dom"/>
</dbReference>
<dbReference type="SMART" id="SM00382">
    <property type="entry name" value="AAA"/>
    <property type="match status" value="1"/>
</dbReference>
<dbReference type="STRING" id="578942.SAMN05216289_12043"/>
<keyword evidence="9" id="KW-1185">Reference proteome</keyword>
<name>A0A1I4YVH3_9GAMM</name>
<feature type="domain" description="Helicase ATP-binding" evidence="6">
    <location>
        <begin position="128"/>
        <end position="291"/>
    </location>
</feature>
<evidence type="ECO:0000256" key="2">
    <source>
        <dbReference type="ARBA" id="ARBA00022801"/>
    </source>
</evidence>
<dbReference type="SMART" id="SM00847">
    <property type="entry name" value="HA2"/>
    <property type="match status" value="1"/>
</dbReference>
<dbReference type="SUPFAM" id="SSF52540">
    <property type="entry name" value="P-loop containing nucleoside triphosphate hydrolases"/>
    <property type="match status" value="1"/>
</dbReference>
<dbReference type="InterPro" id="IPR024590">
    <property type="entry name" value="HrpA_C"/>
</dbReference>
<feature type="region of interest" description="Disordered" evidence="5">
    <location>
        <begin position="655"/>
        <end position="731"/>
    </location>
</feature>
<keyword evidence="3 8" id="KW-0347">Helicase</keyword>
<evidence type="ECO:0000259" key="6">
    <source>
        <dbReference type="PROSITE" id="PS51192"/>
    </source>
</evidence>
<keyword evidence="1" id="KW-0547">Nucleotide-binding</keyword>
<keyword evidence="2" id="KW-0378">Hydrolase</keyword>
<evidence type="ECO:0000256" key="5">
    <source>
        <dbReference type="SAM" id="MobiDB-lite"/>
    </source>
</evidence>
<dbReference type="InterPro" id="IPR014001">
    <property type="entry name" value="Helicase_ATP-bd"/>
</dbReference>
<sequence>MAHSAPARAAWEMVWGDLPDSQRLSWQSPTALAAPAETCRSAPYPIPMSELSKLKPALDAVATRDRGRLIGRFRRLEKIGADAPADQVSRLRAEIENSVARVAARAQRLPAIRIDESLPIAARSEEIVKLIREHQVIVLAGETGSGKTTQLPKLCLAAGRGVQGMVGCTQPRRIAARTVARRVASELDTTVGDLVGFQVRFTEQVGDAALIKFMTDGILLAETQGDAWLSAYDTIILDEAHERSLNIDFLLGYLKRLLARRRDLKLIVTSATIDTSRFAAHFDDAPVVEVEGRTWPVEVRWRPPPERGESNTVEQIVAAVDEISAEDPRGDILVFLPGEREIRDAHLALERRKYRETEVLALYARLSANEQDRVFRPGPKRRIVLATNVAETSLTVPRIRFVVDTGTARVKRYSQRGQLERLHIEPISQAAADQRKGRCGRVAAGICYRLYAEDDFAERPRFTDPEILRTSLAGVILRMLSLKLGEVADFPFVEAPHERAIGDGYRRLIEIGAIDEQHRISAIGRTIASLPVDVALARMLVEAERLGVSREMMILVSFLSIQDPRERPADARQQADAAHAVFTDAKSDFLGVLNLWAAYSAAHEDMTQSKLRDWCRANFLSFLRMREWRELHRQLLVLKPGLGIRDSGLEEPGFGMTSRSAVGSRDSGFGKAKIKGRGKGGRQGQGQEQSGVNRARVNMSAPSRSFSNSESRISNPVASTNPESRIPNPDNGEAIHRCLLSGWPTQVGRKDERNVYRGTRERRFAIFPGSALAKAPPQWVLAGQILDIGKVYAMQCARIEPRWIEEQAAHLVRRSWHDAHWSRKRGAVVAYEQVSLFGLVLVEKRAVQFGRQDPAEAHAIFVREALATGEIDARADFIRANQRTLAQAQELEAKQRRAGLLKSSEELATFFTDRLPADIHSSAALDAWYRRASPSEQAALRWSLADVLSTTPGISAQDFPTHLPIGGHSLRLEYRFVPDDPADGVTAQVPLALVNAIPASACEWLVPGLLSEKVAEMIRGLPKSLRRNFVPAPDFARAFVESIAAPADAREGPLAGALAAYLKKVTGVDIGAGDFAGIALPAHLRMRFDVRDGSGRQLAAGRDLEAIQAQWAAAAREAFSQRADAELTREDLSGFDIDDIPESIRSPEGLVAWPALVDLGDSVALRVFENADDARDEHRRGVERLLRRALADKVKQARRQLPLANTTALKWAALGSAETLRADLVEAALAERLQALAPAARTRAEFDKLTAQLGRELFAAAVERLALAEAIIEAHAELVPWLEPPLLGFAAANYEDLLEQRDELLAPGFLRDTDPAQLAHYPRYLRGMRLRAERLRHDPARDQARMLGVQRYWREYLKRRSGSEGNREALETLRWLIEELRVSVFAQELRTAEPVSPKRLARALAALE</sequence>
<dbReference type="FunFam" id="3.40.50.300:FF:001922">
    <property type="entry name" value="DEAH (Asp-Glu-Ala-His) box polypeptide 29"/>
    <property type="match status" value="1"/>
</dbReference>
<feature type="compositionally biased region" description="Low complexity" evidence="5">
    <location>
        <begin position="700"/>
        <end position="716"/>
    </location>
</feature>
<reference evidence="8 9" key="1">
    <citation type="submission" date="2016-10" db="EMBL/GenBank/DDBJ databases">
        <authorList>
            <person name="de Groot N.N."/>
        </authorList>
    </citation>
    <scope>NUCLEOTIDE SEQUENCE [LARGE SCALE GENOMIC DNA]</scope>
    <source>
        <strain evidence="8 9">CGMCC 1.7659</strain>
    </source>
</reference>
<dbReference type="InterPro" id="IPR011709">
    <property type="entry name" value="DEAD-box_helicase_OB_fold"/>
</dbReference>
<dbReference type="Pfam" id="PF11898">
    <property type="entry name" value="DUF3418"/>
    <property type="match status" value="1"/>
</dbReference>
<dbReference type="Pfam" id="PF07717">
    <property type="entry name" value="OB_NTP_bind"/>
    <property type="match status" value="1"/>
</dbReference>
<dbReference type="SMART" id="SM00490">
    <property type="entry name" value="HELICc"/>
    <property type="match status" value="1"/>
</dbReference>
<dbReference type="PANTHER" id="PTHR18934">
    <property type="entry name" value="ATP-DEPENDENT RNA HELICASE"/>
    <property type="match status" value="1"/>
</dbReference>
<dbReference type="Gene3D" id="1.20.120.1080">
    <property type="match status" value="1"/>
</dbReference>
<organism evidence="8 9">
    <name type="scientific">Dokdonella immobilis</name>
    <dbReference type="NCBI Taxonomy" id="578942"/>
    <lineage>
        <taxon>Bacteria</taxon>
        <taxon>Pseudomonadati</taxon>
        <taxon>Pseudomonadota</taxon>
        <taxon>Gammaproteobacteria</taxon>
        <taxon>Lysobacterales</taxon>
        <taxon>Rhodanobacteraceae</taxon>
        <taxon>Dokdonella</taxon>
    </lineage>
</organism>
<evidence type="ECO:0000313" key="8">
    <source>
        <dbReference type="EMBL" id="SFN42001.1"/>
    </source>
</evidence>
<dbReference type="InterPro" id="IPR027417">
    <property type="entry name" value="P-loop_NTPase"/>
</dbReference>
<dbReference type="Proteomes" id="UP000198575">
    <property type="component" value="Unassembled WGS sequence"/>
</dbReference>
<keyword evidence="4" id="KW-0067">ATP-binding</keyword>
<dbReference type="Pfam" id="PF00271">
    <property type="entry name" value="Helicase_C"/>
    <property type="match status" value="1"/>
</dbReference>
<dbReference type="InterPro" id="IPR001650">
    <property type="entry name" value="Helicase_C-like"/>
</dbReference>
<evidence type="ECO:0000256" key="4">
    <source>
        <dbReference type="ARBA" id="ARBA00022840"/>
    </source>
</evidence>
<feature type="domain" description="Helicase C-terminal" evidence="7">
    <location>
        <begin position="315"/>
        <end position="483"/>
    </location>
</feature>
<dbReference type="Pfam" id="PF21010">
    <property type="entry name" value="HA2_C"/>
    <property type="match status" value="1"/>
</dbReference>
<dbReference type="SMART" id="SM00487">
    <property type="entry name" value="DEXDc"/>
    <property type="match status" value="1"/>
</dbReference>
<dbReference type="GO" id="GO:0003724">
    <property type="term" value="F:RNA helicase activity"/>
    <property type="evidence" value="ECO:0007669"/>
    <property type="project" value="InterPro"/>
</dbReference>
<dbReference type="PROSITE" id="PS51194">
    <property type="entry name" value="HELICASE_CTER"/>
    <property type="match status" value="1"/>
</dbReference>
<dbReference type="InterPro" id="IPR010222">
    <property type="entry name" value="RNA_helicase_HrpA"/>
</dbReference>
<dbReference type="PANTHER" id="PTHR18934:SF99">
    <property type="entry name" value="ATP-DEPENDENT RNA HELICASE DHX37-RELATED"/>
    <property type="match status" value="1"/>
</dbReference>
<dbReference type="InterPro" id="IPR011545">
    <property type="entry name" value="DEAD/DEAH_box_helicase_dom"/>
</dbReference>
<accession>A0A1I4YVH3</accession>